<name>A0ABT7PTC7_9BACT</name>
<feature type="region of interest" description="Disordered" evidence="1">
    <location>
        <begin position="71"/>
        <end position="102"/>
    </location>
</feature>
<evidence type="ECO:0000313" key="4">
    <source>
        <dbReference type="Proteomes" id="UP001239462"/>
    </source>
</evidence>
<feature type="signal peptide" evidence="2">
    <location>
        <begin position="1"/>
        <end position="24"/>
    </location>
</feature>
<accession>A0ABT7PTC7</accession>
<sequence length="573" mass="64024">MHKILTSVVATTLLLVSIHAVCCAEEPDQLASDIDGEPQTVAQVIKSFPIRVLDSDRHPVSGAEVTPWALRSGQGHGRWPNGEYDRTETRPNSTTTDGNGNATVEYPYFTDVKERVRTIGVSIYVNHRDYAFPGPIHVDVPLQDDSIHEVILDSGVPVTLHPTIDGNPTDTDDLFAYWSEGRSWQATDMLERKGSILQLPPLKPGRHSVLVAKMDGDRITHFSEIVDFEVSESNECVLDVPLTKVEPLQGVLSDNVPRPISNGRLDLRTLEPSGVASNRVTWSTWVPVDSDGTFRIDAWPTGEKIQMVALCDGYMAESGETPTECGELSDQEARRFLRPQVFSPGDPQPVKVEMTPLATCRVTAIDEENSPVAGVTIEAWPNVHWWNDGSQIYCGRLTSGERRMRYRSYESSIDYSFPKPFRATTDRLGSVTLELPAGRRTLGLLPDEEYELPITFGRRYFRAELEANETKEITIELQPKGTEQLGDWDKLAGVVFGCSTAEGRRIRALPNIREKMDYFELLLREARTHKDPERLAGAYAVVASAFADMEDYGEAAKWYNKASQQQEIQRGND</sequence>
<dbReference type="EMBL" id="JASZZN010000043">
    <property type="protein sequence ID" value="MDM4019396.1"/>
    <property type="molecule type" value="Genomic_DNA"/>
</dbReference>
<feature type="chain" id="PRO_5045133496" evidence="2">
    <location>
        <begin position="25"/>
        <end position="573"/>
    </location>
</feature>
<evidence type="ECO:0000256" key="2">
    <source>
        <dbReference type="SAM" id="SignalP"/>
    </source>
</evidence>
<keyword evidence="2" id="KW-0732">Signal</keyword>
<protein>
    <submittedName>
        <fullName evidence="3">Uncharacterized protein</fullName>
    </submittedName>
</protein>
<organism evidence="3 4">
    <name type="scientific">Roseiconus lacunae</name>
    <dbReference type="NCBI Taxonomy" id="2605694"/>
    <lineage>
        <taxon>Bacteria</taxon>
        <taxon>Pseudomonadati</taxon>
        <taxon>Planctomycetota</taxon>
        <taxon>Planctomycetia</taxon>
        <taxon>Pirellulales</taxon>
        <taxon>Pirellulaceae</taxon>
        <taxon>Roseiconus</taxon>
    </lineage>
</organism>
<dbReference type="Proteomes" id="UP001239462">
    <property type="component" value="Unassembled WGS sequence"/>
</dbReference>
<evidence type="ECO:0000313" key="3">
    <source>
        <dbReference type="EMBL" id="MDM4019396.1"/>
    </source>
</evidence>
<comment type="caution">
    <text evidence="3">The sequence shown here is derived from an EMBL/GenBank/DDBJ whole genome shotgun (WGS) entry which is preliminary data.</text>
</comment>
<gene>
    <name evidence="3" type="ORF">QTN89_28330</name>
</gene>
<keyword evidence="4" id="KW-1185">Reference proteome</keyword>
<evidence type="ECO:0000256" key="1">
    <source>
        <dbReference type="SAM" id="MobiDB-lite"/>
    </source>
</evidence>
<reference evidence="3 4" key="1">
    <citation type="submission" date="2023-06" db="EMBL/GenBank/DDBJ databases">
        <title>Roseiconus lacunae JC819 isolated from Gulf of Mannar region, Tamil Nadu.</title>
        <authorList>
            <person name="Pk S."/>
            <person name="Ch S."/>
            <person name="Ch V.R."/>
        </authorList>
    </citation>
    <scope>NUCLEOTIDE SEQUENCE [LARGE SCALE GENOMIC DNA]</scope>
    <source>
        <strain evidence="3 4">JC819</strain>
    </source>
</reference>
<feature type="compositionally biased region" description="Polar residues" evidence="1">
    <location>
        <begin position="90"/>
        <end position="102"/>
    </location>
</feature>
<dbReference type="RefSeq" id="WP_289167537.1">
    <property type="nucleotide sequence ID" value="NZ_JASZZN010000043.1"/>
</dbReference>
<proteinExistence type="predicted"/>